<dbReference type="GO" id="GO:0005524">
    <property type="term" value="F:ATP binding"/>
    <property type="evidence" value="ECO:0007669"/>
    <property type="project" value="UniProtKB-KW"/>
</dbReference>
<dbReference type="Gene3D" id="3.30.565.10">
    <property type="entry name" value="Histidine kinase-like ATPase, C-terminal domain"/>
    <property type="match status" value="1"/>
</dbReference>
<keyword evidence="3 6" id="KW-0067">ATP-binding</keyword>
<dbReference type="InterPro" id="IPR001404">
    <property type="entry name" value="Hsp90_fam"/>
</dbReference>
<dbReference type="InterPro" id="IPR020575">
    <property type="entry name" value="Hsp90_N"/>
</dbReference>
<evidence type="ECO:0000256" key="4">
    <source>
        <dbReference type="ARBA" id="ARBA00023186"/>
    </source>
</evidence>
<gene>
    <name evidence="6" type="ORF">M9980_08210</name>
</gene>
<dbReference type="EMBL" id="CP098401">
    <property type="protein sequence ID" value="URW74561.1"/>
    <property type="molecule type" value="Genomic_DNA"/>
</dbReference>
<dbReference type="InterPro" id="IPR056471">
    <property type="entry name" value="HD-CE"/>
</dbReference>
<dbReference type="Proteomes" id="UP001055580">
    <property type="component" value="Chromosome"/>
</dbReference>
<dbReference type="InterPro" id="IPR036890">
    <property type="entry name" value="HATPase_C_sf"/>
</dbReference>
<comment type="similarity">
    <text evidence="1">Belongs to the heat shock protein 90 family.</text>
</comment>
<evidence type="ECO:0000259" key="5">
    <source>
        <dbReference type="Pfam" id="PF24391"/>
    </source>
</evidence>
<proteinExistence type="inferred from homology"/>
<keyword evidence="7" id="KW-1185">Reference proteome</keyword>
<keyword evidence="2" id="KW-0547">Nucleotide-binding</keyword>
<dbReference type="PRINTS" id="PR00775">
    <property type="entry name" value="HEATSHOCK90"/>
</dbReference>
<accession>A0ABY4TQ95</accession>
<evidence type="ECO:0000313" key="6">
    <source>
        <dbReference type="EMBL" id="URW74561.1"/>
    </source>
</evidence>
<evidence type="ECO:0000256" key="1">
    <source>
        <dbReference type="ARBA" id="ARBA00008239"/>
    </source>
</evidence>
<dbReference type="Pfam" id="PF24391">
    <property type="entry name" value="HD-CE"/>
    <property type="match status" value="1"/>
</dbReference>
<protein>
    <submittedName>
        <fullName evidence="6">ATP-binding protein</fullName>
    </submittedName>
</protein>
<sequence>MESSVLGQFEELGLWHRNIGEGTAPDRREQLRASYRQFWNNAVELSREIQRDLPQLTLHDDRHFEALWARADQVAGNEFKLTPLEVFVFGGAILLHDAANSLAAFPGRLAAVEATSEWRDALAQWAERQDEGALSEPDVETRRALLLDTLRAIHAERALDLADFEVETVGRRHYLLDDDQLRTHLGALIGEIAASHHWDTGTLANRLGGTRGSLAGMPADWTIRPILLAGLLRCADATQLDQDRAPDFLFGLLQLRGLSEQHWRAQNRLAHPYVDPAQPEALVFTSTRPFLEEDASAWWIAYDALSVANRELQATDALLRDVGLPPLQVNRVRGAETPDRLAALVQVSGWRPVLADVRISRVDRIVELFGGEKLYGHQMWVPVRELIQNAADAIRYRRELEPENSPYSGRIVARLRDDGADHVRIEIEDDGLGMSEAVLTGPLIDFGESYISSSLVKAERPGLLSKGRKRTGKFGVGFFSTFMIADEITVLSRPFDQGLDQSRTLKFSKGAPTRPILLDAGNVTASATVSTRVTLKLARTMLEQVLHFDSAFSRSETPVTFTEMIGALCPMLDVDIFVDVAGQNTKIHSRNWFDEDRAAWLRRISLPHVNKAINVSIEAIEAEIAEAAPRLTFLDPDDPSAGLAAVSGVAARGVRAVGMFRATEGFNQYANDFWGAVDYQPAGPRRSFGPPRSRTLLADWATKQALLAAQSVPVGPQQRVIARRVADFDGDATPIASISFDREWLSLEEAFDKACRVGRVYAPIMRYARQAEAWSIGTVRERQSGFIDNYFPNELEFLVPIIEGSDSSENAFYAIPTTDRPAHHSFLGMMNRLCASRSVNITGRFLERFAAARYVGEDSPRQRLTHGSLIHCNVLELTFSKPSEMLAASPR</sequence>
<keyword evidence="4" id="KW-0143">Chaperone</keyword>
<organism evidence="6 7">
    <name type="scientific">Sphingomonas donggukensis</name>
    <dbReference type="NCBI Taxonomy" id="2949093"/>
    <lineage>
        <taxon>Bacteria</taxon>
        <taxon>Pseudomonadati</taxon>
        <taxon>Pseudomonadota</taxon>
        <taxon>Alphaproteobacteria</taxon>
        <taxon>Sphingomonadales</taxon>
        <taxon>Sphingomonadaceae</taxon>
        <taxon>Sphingomonas</taxon>
    </lineage>
</organism>
<name>A0ABY4TQ95_9SPHN</name>
<dbReference type="PANTHER" id="PTHR11528">
    <property type="entry name" value="HEAT SHOCK PROTEIN 90 FAMILY MEMBER"/>
    <property type="match status" value="1"/>
</dbReference>
<evidence type="ECO:0000256" key="2">
    <source>
        <dbReference type="ARBA" id="ARBA00022741"/>
    </source>
</evidence>
<evidence type="ECO:0000256" key="3">
    <source>
        <dbReference type="ARBA" id="ARBA00022840"/>
    </source>
</evidence>
<dbReference type="RefSeq" id="WP_250749027.1">
    <property type="nucleotide sequence ID" value="NZ_CP098401.1"/>
</dbReference>
<dbReference type="SUPFAM" id="SSF55874">
    <property type="entry name" value="ATPase domain of HSP90 chaperone/DNA topoisomerase II/histidine kinase"/>
    <property type="match status" value="1"/>
</dbReference>
<evidence type="ECO:0000313" key="7">
    <source>
        <dbReference type="Proteomes" id="UP001055580"/>
    </source>
</evidence>
<reference evidence="6" key="1">
    <citation type="submission" date="2022-05" db="EMBL/GenBank/DDBJ databases">
        <title>Sphingomonas sp. strain RMG20 Genome sequencing and assembly.</title>
        <authorList>
            <person name="Kim I."/>
        </authorList>
    </citation>
    <scope>NUCLEOTIDE SEQUENCE</scope>
    <source>
        <strain evidence="6">RMG20</strain>
    </source>
</reference>
<feature type="domain" description="HD-CE" evidence="5">
    <location>
        <begin position="53"/>
        <end position="313"/>
    </location>
</feature>
<dbReference type="Pfam" id="PF13589">
    <property type="entry name" value="HATPase_c_3"/>
    <property type="match status" value="1"/>
</dbReference>